<feature type="transmembrane region" description="Helical" evidence="1">
    <location>
        <begin position="144"/>
        <end position="163"/>
    </location>
</feature>
<protein>
    <recommendedName>
        <fullName evidence="2">DUF6533 domain-containing protein</fullName>
    </recommendedName>
</protein>
<gene>
    <name evidence="3" type="ORF">M422DRAFT_47906</name>
</gene>
<evidence type="ECO:0000256" key="1">
    <source>
        <dbReference type="SAM" id="Phobius"/>
    </source>
</evidence>
<evidence type="ECO:0000313" key="3">
    <source>
        <dbReference type="EMBL" id="KIJ43197.1"/>
    </source>
</evidence>
<reference evidence="3 4" key="1">
    <citation type="submission" date="2014-06" db="EMBL/GenBank/DDBJ databases">
        <title>Evolutionary Origins and Diversification of the Mycorrhizal Mutualists.</title>
        <authorList>
            <consortium name="DOE Joint Genome Institute"/>
            <consortium name="Mycorrhizal Genomics Consortium"/>
            <person name="Kohler A."/>
            <person name="Kuo A."/>
            <person name="Nagy L.G."/>
            <person name="Floudas D."/>
            <person name="Copeland A."/>
            <person name="Barry K.W."/>
            <person name="Cichocki N."/>
            <person name="Veneault-Fourrey C."/>
            <person name="LaButti K."/>
            <person name="Lindquist E.A."/>
            <person name="Lipzen A."/>
            <person name="Lundell T."/>
            <person name="Morin E."/>
            <person name="Murat C."/>
            <person name="Riley R."/>
            <person name="Ohm R."/>
            <person name="Sun H."/>
            <person name="Tunlid A."/>
            <person name="Henrissat B."/>
            <person name="Grigoriev I.V."/>
            <person name="Hibbett D.S."/>
            <person name="Martin F."/>
        </authorList>
    </citation>
    <scope>NUCLEOTIDE SEQUENCE [LARGE SCALE GENOMIC DNA]</scope>
    <source>
        <strain evidence="3 4">SS14</strain>
    </source>
</reference>
<proteinExistence type="predicted"/>
<accession>A0A0C9VMS5</accession>
<keyword evidence="4" id="KW-1185">Reference proteome</keyword>
<keyword evidence="1" id="KW-1133">Transmembrane helix</keyword>
<dbReference type="AlphaFoldDB" id="A0A0C9VMS5"/>
<dbReference type="Pfam" id="PF20151">
    <property type="entry name" value="DUF6533"/>
    <property type="match status" value="1"/>
</dbReference>
<dbReference type="Proteomes" id="UP000054279">
    <property type="component" value="Unassembled WGS sequence"/>
</dbReference>
<evidence type="ECO:0000259" key="2">
    <source>
        <dbReference type="Pfam" id="PF20151"/>
    </source>
</evidence>
<dbReference type="InterPro" id="IPR045340">
    <property type="entry name" value="DUF6533"/>
</dbReference>
<organism evidence="3 4">
    <name type="scientific">Sphaerobolus stellatus (strain SS14)</name>
    <dbReference type="NCBI Taxonomy" id="990650"/>
    <lineage>
        <taxon>Eukaryota</taxon>
        <taxon>Fungi</taxon>
        <taxon>Dikarya</taxon>
        <taxon>Basidiomycota</taxon>
        <taxon>Agaricomycotina</taxon>
        <taxon>Agaricomycetes</taxon>
        <taxon>Phallomycetidae</taxon>
        <taxon>Geastrales</taxon>
        <taxon>Sphaerobolaceae</taxon>
        <taxon>Sphaerobolus</taxon>
    </lineage>
</organism>
<evidence type="ECO:0000313" key="4">
    <source>
        <dbReference type="Proteomes" id="UP000054279"/>
    </source>
</evidence>
<keyword evidence="1" id="KW-0472">Membrane</keyword>
<dbReference type="EMBL" id="KN837124">
    <property type="protein sequence ID" value="KIJ43197.1"/>
    <property type="molecule type" value="Genomic_DNA"/>
</dbReference>
<name>A0A0C9VMS5_SPHS4</name>
<feature type="domain" description="DUF6533" evidence="2">
    <location>
        <begin position="26"/>
        <end position="51"/>
    </location>
</feature>
<keyword evidence="1" id="KW-0812">Transmembrane</keyword>
<feature type="transmembrane region" description="Helical" evidence="1">
    <location>
        <begin position="90"/>
        <end position="113"/>
    </location>
</feature>
<sequence>MFEALATSASSYGSGIPSIIPSSNVVAASVVIFYDYILSLDDEIEFIWKYVLRSVARSQPLIIFRIKGKSILGDRAELEFFAYYGRKSSVLIGLGTLLIGNIATAGGLVVFSLRDNNLIPNNDPAFHAGPCIGHSISNRYSSVWILPLSIHCIVILLVAARYLKGKILSGSNGPRLLSIFVWDHTWVFGAVLGMA</sequence>
<dbReference type="HOGENOM" id="CLU_1397146_0_0_1"/>